<gene>
    <name evidence="1" type="ORF">PAN0_020d5975</name>
</gene>
<evidence type="ECO:0000313" key="2">
    <source>
        <dbReference type="Proteomes" id="UP000053758"/>
    </source>
</evidence>
<dbReference type="InterPro" id="IPR036052">
    <property type="entry name" value="TrpB-like_PALP_sf"/>
</dbReference>
<dbReference type="AlphaFoldDB" id="A0A081CM50"/>
<dbReference type="SUPFAM" id="SSF53686">
    <property type="entry name" value="Tryptophan synthase beta subunit-like PLP-dependent enzymes"/>
    <property type="match status" value="1"/>
</dbReference>
<dbReference type="PANTHER" id="PTHR10314">
    <property type="entry name" value="CYSTATHIONINE BETA-SYNTHASE"/>
    <property type="match status" value="1"/>
</dbReference>
<proteinExistence type="predicted"/>
<protein>
    <submittedName>
        <fullName evidence="1">Cysteine synthase</fullName>
    </submittedName>
</protein>
<evidence type="ECO:0000313" key="1">
    <source>
        <dbReference type="EMBL" id="GAK67746.1"/>
    </source>
</evidence>
<dbReference type="GeneID" id="26306793"/>
<dbReference type="Pfam" id="PF00291">
    <property type="entry name" value="PALP"/>
    <property type="match status" value="1"/>
</dbReference>
<keyword evidence="2" id="KW-1185">Reference proteome</keyword>
<dbReference type="RefSeq" id="XP_014654155.1">
    <property type="nucleotide sequence ID" value="XM_014798669.1"/>
</dbReference>
<accession>A0A081CM50</accession>
<organism evidence="1 2">
    <name type="scientific">Pseudozyma antarctica</name>
    <name type="common">Yeast</name>
    <name type="synonym">Candida antarctica</name>
    <dbReference type="NCBI Taxonomy" id="84753"/>
    <lineage>
        <taxon>Eukaryota</taxon>
        <taxon>Fungi</taxon>
        <taxon>Dikarya</taxon>
        <taxon>Basidiomycota</taxon>
        <taxon>Ustilaginomycotina</taxon>
        <taxon>Ustilaginomycetes</taxon>
        <taxon>Ustilaginales</taxon>
        <taxon>Ustilaginaceae</taxon>
        <taxon>Moesziomyces</taxon>
    </lineage>
</organism>
<dbReference type="EMBL" id="DF830087">
    <property type="protein sequence ID" value="GAK67746.1"/>
    <property type="molecule type" value="Genomic_DNA"/>
</dbReference>
<dbReference type="Gene3D" id="3.40.50.1100">
    <property type="match status" value="2"/>
</dbReference>
<dbReference type="OrthoDB" id="10259545at2759"/>
<name>A0A081CM50_PSEA2</name>
<dbReference type="InterPro" id="IPR001926">
    <property type="entry name" value="TrpB-like_PALP"/>
</dbReference>
<dbReference type="Proteomes" id="UP000053758">
    <property type="component" value="Unassembled WGS sequence"/>
</dbReference>
<dbReference type="InterPro" id="IPR050214">
    <property type="entry name" value="Cys_Synth/Cystath_Beta-Synth"/>
</dbReference>
<reference evidence="2" key="1">
    <citation type="journal article" date="2014" name="Genome Announc.">
        <title>Draft Genome Sequence of the Yeast Pseudozyma antarctica Type Strain JCM10317, a Producer of the Glycolipid Biosurfactants, Mannosylerythritol Lipids.</title>
        <authorList>
            <person name="Saika A."/>
            <person name="Koike H."/>
            <person name="Hori T."/>
            <person name="Fukuoka T."/>
            <person name="Sato S."/>
            <person name="Habe H."/>
            <person name="Kitamoto D."/>
            <person name="Morita T."/>
        </authorList>
    </citation>
    <scope>NUCLEOTIDE SEQUENCE [LARGE SCALE GENOMIC DNA]</scope>
    <source>
        <strain evidence="2">JCM 10317</strain>
    </source>
</reference>
<sequence>MALPGDIKNVFRGPRSLHDFYDPDKNVATPLVEIPSSLNPFYQDGVRIFAKLHSDLPAKNVKSLPALNMLRQAGLDAGLSSDSKGEQPSVSNIVEYSSGSTVISLAIIANIFGLDGVTAYLSNKTSKAKLDLMRFFGLKLRVFGGPSQPEPADVRGGICAAAEHGKKNGWYNPNQYENEANWQAHAQWTATQLDRQLGHELDILVAGMGTSGTMTGTGLAIKKLQPHVHRVGVTTQPGDRVPGPRSEALLAPVTFPWRESIDAMEWVGSRDAYTLSLKLCRHGLLVGPSSGFNLQGLHQHLGRYKEEGRLDSLRHPTRGDGLINAVFICCDGPYQYIDEYWNKVDASEFESIDDDILLDVDTHRYDDAWELDAADAISRFGLVRSNSVLETGSDVYEREHADKLFEAAIHAEDSLVSVAPSLSSRSTSLGSIFDSVTDASSISSDSHSSKSDAVPVFIDLRDQTECQPLALVHPIFSVPLDSLSAHKDTCPFSDARVLRAQWLELKPLFSKEHEGLPADLRAHLVGSDVAELDLVFLCHTGSTSRIVTSIARDAGYSAWSIAGGVKSLVAAL</sequence>
<dbReference type="HOGENOM" id="CLU_039949_1_0_1"/>